<evidence type="ECO:0000313" key="4">
    <source>
        <dbReference type="Proteomes" id="UP000054558"/>
    </source>
</evidence>
<keyword evidence="2" id="KW-0472">Membrane</keyword>
<dbReference type="InterPro" id="IPR003425">
    <property type="entry name" value="CCB3/YggT"/>
</dbReference>
<dbReference type="Pfam" id="PF02325">
    <property type="entry name" value="CCB3_YggT"/>
    <property type="match status" value="1"/>
</dbReference>
<keyword evidence="2" id="KW-0812">Transmembrane</keyword>
<dbReference type="AlphaFoldDB" id="A0A0U9HQ64"/>
<evidence type="ECO:0000313" key="3">
    <source>
        <dbReference type="EMBL" id="GAQ79436.1"/>
    </source>
</evidence>
<proteinExistence type="predicted"/>
<dbReference type="PANTHER" id="PTHR33219">
    <property type="entry name" value="YLMG HOMOLOG PROTEIN 2, CHLOROPLASTIC"/>
    <property type="match status" value="1"/>
</dbReference>
<dbReference type="OrthoDB" id="2066at2759"/>
<dbReference type="GO" id="GO:0016020">
    <property type="term" value="C:membrane"/>
    <property type="evidence" value="ECO:0007669"/>
    <property type="project" value="InterPro"/>
</dbReference>
<reference evidence="3 4" key="1">
    <citation type="journal article" date="2014" name="Nat. Commun.">
        <title>Klebsormidium flaccidum genome reveals primary factors for plant terrestrial adaptation.</title>
        <authorList>
            <person name="Hori K."/>
            <person name="Maruyama F."/>
            <person name="Fujisawa T."/>
            <person name="Togashi T."/>
            <person name="Yamamoto N."/>
            <person name="Seo M."/>
            <person name="Sato S."/>
            <person name="Yamada T."/>
            <person name="Mori H."/>
            <person name="Tajima N."/>
            <person name="Moriyama T."/>
            <person name="Ikeuchi M."/>
            <person name="Watanabe M."/>
            <person name="Wada H."/>
            <person name="Kobayashi K."/>
            <person name="Saito M."/>
            <person name="Masuda T."/>
            <person name="Sasaki-Sekimoto Y."/>
            <person name="Mashiguchi K."/>
            <person name="Awai K."/>
            <person name="Shimojima M."/>
            <person name="Masuda S."/>
            <person name="Iwai M."/>
            <person name="Nobusawa T."/>
            <person name="Narise T."/>
            <person name="Kondo S."/>
            <person name="Saito H."/>
            <person name="Sato R."/>
            <person name="Murakawa M."/>
            <person name="Ihara Y."/>
            <person name="Oshima-Yamada Y."/>
            <person name="Ohtaka K."/>
            <person name="Satoh M."/>
            <person name="Sonobe K."/>
            <person name="Ishii M."/>
            <person name="Ohtani R."/>
            <person name="Kanamori-Sato M."/>
            <person name="Honoki R."/>
            <person name="Miyazaki D."/>
            <person name="Mochizuki H."/>
            <person name="Umetsu J."/>
            <person name="Higashi K."/>
            <person name="Shibata D."/>
            <person name="Kamiya Y."/>
            <person name="Sato N."/>
            <person name="Nakamura Y."/>
            <person name="Tabata S."/>
            <person name="Ida S."/>
            <person name="Kurokawa K."/>
            <person name="Ohta H."/>
        </authorList>
    </citation>
    <scope>NUCLEOTIDE SEQUENCE [LARGE SCALE GENOMIC DNA]</scope>
    <source>
        <strain evidence="3 4">NIES-2285</strain>
    </source>
</reference>
<dbReference type="STRING" id="105231.A0A0U9HQ64"/>
<dbReference type="GO" id="GO:0010020">
    <property type="term" value="P:chloroplast fission"/>
    <property type="evidence" value="ECO:0000318"/>
    <property type="project" value="GO_Central"/>
</dbReference>
<keyword evidence="4" id="KW-1185">Reference proteome</keyword>
<keyword evidence="2" id="KW-1133">Transmembrane helix</keyword>
<feature type="region of interest" description="Disordered" evidence="1">
    <location>
        <begin position="68"/>
        <end position="99"/>
    </location>
</feature>
<name>A0A0U9HQ64_KLENI</name>
<dbReference type="OMA" id="PWTIMAS"/>
<dbReference type="Proteomes" id="UP000054558">
    <property type="component" value="Unassembled WGS sequence"/>
</dbReference>
<evidence type="ECO:0000256" key="2">
    <source>
        <dbReference type="SAM" id="Phobius"/>
    </source>
</evidence>
<feature type="transmembrane region" description="Helical" evidence="2">
    <location>
        <begin position="142"/>
        <end position="167"/>
    </location>
</feature>
<protein>
    <submittedName>
        <fullName evidence="3">YGGT protein</fullName>
    </submittedName>
</protein>
<sequence length="279" mass="29883">MASTVLAQRGAASVFGASTHIAPQTRPCRALALPVFPCRKATPLRLPFRTPSSQFAAHVEQARRAQKTLPLASHRSAGVRAESVEASETSSQTPIEAEPVVEPSAPLSKLAATVAGAAVALGQTMKQQWWGENGAAAKRMAVAFAFAALPIVLSGVVGVPSALAASGGRYQRNQTSRGIMYFAMTLLVSVKQVLFIFRGLLLLRIVLTWFPNLPWDKHPLKASRELTDPYLNLFKSIIPVVGNLDLSPLAAFAFMGFFESLIGINEKSLKESSLWGATS</sequence>
<dbReference type="PANTHER" id="PTHR33219:SF14">
    <property type="entry name" value="PROTEIN COFACTOR ASSEMBLY OF COMPLEX C SUBUNIT B CCB3, CHLOROPLASTIC-RELATED"/>
    <property type="match status" value="1"/>
</dbReference>
<gene>
    <name evidence="3" type="ORF">KFL_000300340</name>
</gene>
<evidence type="ECO:0000256" key="1">
    <source>
        <dbReference type="SAM" id="MobiDB-lite"/>
    </source>
</evidence>
<organism evidence="3 4">
    <name type="scientific">Klebsormidium nitens</name>
    <name type="common">Green alga</name>
    <name type="synonym">Ulothrix nitens</name>
    <dbReference type="NCBI Taxonomy" id="105231"/>
    <lineage>
        <taxon>Eukaryota</taxon>
        <taxon>Viridiplantae</taxon>
        <taxon>Streptophyta</taxon>
        <taxon>Klebsormidiophyceae</taxon>
        <taxon>Klebsormidiales</taxon>
        <taxon>Klebsormidiaceae</taxon>
        <taxon>Klebsormidium</taxon>
    </lineage>
</organism>
<dbReference type="EMBL" id="DF236979">
    <property type="protein sequence ID" value="GAQ79436.1"/>
    <property type="molecule type" value="Genomic_DNA"/>
</dbReference>
<feature type="transmembrane region" description="Helical" evidence="2">
    <location>
        <begin position="179"/>
        <end position="207"/>
    </location>
</feature>
<accession>A0A0U9HQ64</accession>